<name>A0A818QC48_9BILA</name>
<dbReference type="Proteomes" id="UP000663823">
    <property type="component" value="Unassembled WGS sequence"/>
</dbReference>
<sequence length="388" mass="41565">MTGDCQFTLTSGGTNNLVLTNGSSSSGNPAQPLSDVTAVQSLTTPNNEPCNFPYTYTPGNWQMYFCRRYSATNYSCPTNSGLGQCAMGKFAGIRASGTGAYDQTYVTDVKQSSSAIQCLDFYYYIPGTTSNPKIQVGWKADADTQQVIELPAHSENRWQNSRSSFTAPSSSSYQSTTTIEAGTTTPVLPDTTTPVQTRTTPKLPDTTTPIPTTTTPVLPDSTTPVQTTTTPKLPDTTAPIPTTTTPVLPDSTTPVTMTTTSTTTVSTTSTNSESPVVTQDVEETSSANIPIVTTTTSTTTTEEPPVQIFTCDFSTTPCFEGGGLAVTNGNEFNSVDIMNEPPRVPLSDVSSTNEPTDNNERCELPYRLPIDNSTNENGAELWFCYKNQ</sequence>
<evidence type="ECO:0000313" key="3">
    <source>
        <dbReference type="Proteomes" id="UP000663823"/>
    </source>
</evidence>
<dbReference type="AlphaFoldDB" id="A0A818QC48"/>
<evidence type="ECO:0000313" key="2">
    <source>
        <dbReference type="EMBL" id="CAF3636962.1"/>
    </source>
</evidence>
<feature type="compositionally biased region" description="Low complexity" evidence="1">
    <location>
        <begin position="161"/>
        <end position="278"/>
    </location>
</feature>
<gene>
    <name evidence="2" type="ORF">OTI717_LOCUS8613</name>
</gene>
<organism evidence="2 3">
    <name type="scientific">Rotaria sordida</name>
    <dbReference type="NCBI Taxonomy" id="392033"/>
    <lineage>
        <taxon>Eukaryota</taxon>
        <taxon>Metazoa</taxon>
        <taxon>Spiralia</taxon>
        <taxon>Gnathifera</taxon>
        <taxon>Rotifera</taxon>
        <taxon>Eurotatoria</taxon>
        <taxon>Bdelloidea</taxon>
        <taxon>Philodinida</taxon>
        <taxon>Philodinidae</taxon>
        <taxon>Rotaria</taxon>
    </lineage>
</organism>
<feature type="non-terminal residue" evidence="2">
    <location>
        <position position="388"/>
    </location>
</feature>
<dbReference type="EMBL" id="CAJOAX010000696">
    <property type="protein sequence ID" value="CAF3636962.1"/>
    <property type="molecule type" value="Genomic_DNA"/>
</dbReference>
<feature type="region of interest" description="Disordered" evidence="1">
    <location>
        <begin position="151"/>
        <end position="284"/>
    </location>
</feature>
<evidence type="ECO:0000256" key="1">
    <source>
        <dbReference type="SAM" id="MobiDB-lite"/>
    </source>
</evidence>
<accession>A0A818QC48</accession>
<proteinExistence type="predicted"/>
<reference evidence="2" key="1">
    <citation type="submission" date="2021-02" db="EMBL/GenBank/DDBJ databases">
        <authorList>
            <person name="Nowell W R."/>
        </authorList>
    </citation>
    <scope>NUCLEOTIDE SEQUENCE</scope>
</reference>
<feature type="region of interest" description="Disordered" evidence="1">
    <location>
        <begin position="344"/>
        <end position="363"/>
    </location>
</feature>
<protein>
    <submittedName>
        <fullName evidence="2">Uncharacterized protein</fullName>
    </submittedName>
</protein>
<comment type="caution">
    <text evidence="2">The sequence shown here is derived from an EMBL/GenBank/DDBJ whole genome shotgun (WGS) entry which is preliminary data.</text>
</comment>